<name>A0AAN7MLS1_MYCAM</name>
<feature type="compositionally biased region" description="Gly residues" evidence="10">
    <location>
        <begin position="1005"/>
        <end position="1021"/>
    </location>
</feature>
<evidence type="ECO:0000259" key="12">
    <source>
        <dbReference type="PROSITE" id="PS50115"/>
    </source>
</evidence>
<dbReference type="SUPFAM" id="SSF57863">
    <property type="entry name" value="ArfGap/RecO-like zinc finger"/>
    <property type="match status" value="1"/>
</dbReference>
<dbReference type="Pfam" id="PF00071">
    <property type="entry name" value="Ras"/>
    <property type="match status" value="1"/>
</dbReference>
<evidence type="ECO:0000256" key="5">
    <source>
        <dbReference type="ARBA" id="ARBA00022771"/>
    </source>
</evidence>
<evidence type="ECO:0008006" key="15">
    <source>
        <dbReference type="Google" id="ProtNLM"/>
    </source>
</evidence>
<dbReference type="FunFam" id="1.10.220.150:FF:000001">
    <property type="entry name" value="Arf-GAP with GTPase, ANK repeat and PH domain-containing protein 1"/>
    <property type="match status" value="1"/>
</dbReference>
<keyword evidence="6" id="KW-0862">Zinc</keyword>
<feature type="compositionally biased region" description="Low complexity" evidence="10">
    <location>
        <begin position="195"/>
        <end position="213"/>
    </location>
</feature>
<protein>
    <recommendedName>
        <fullName evidence="15">ArfGAP with GTPase domain, ankyrin repeat and PH domain 2</fullName>
    </recommendedName>
</protein>
<dbReference type="InterPro" id="IPR001164">
    <property type="entry name" value="ArfGAP_dom"/>
</dbReference>
<evidence type="ECO:0000256" key="4">
    <source>
        <dbReference type="ARBA" id="ARBA00022741"/>
    </source>
</evidence>
<feature type="repeat" description="ANK" evidence="8">
    <location>
        <begin position="1353"/>
        <end position="1385"/>
    </location>
</feature>
<dbReference type="SMART" id="SM00173">
    <property type="entry name" value="RAS"/>
    <property type="match status" value="1"/>
</dbReference>
<evidence type="ECO:0000256" key="10">
    <source>
        <dbReference type="SAM" id="MobiDB-lite"/>
    </source>
</evidence>
<keyword evidence="7 8" id="KW-0040">ANK repeat</keyword>
<dbReference type="Gene3D" id="3.40.50.300">
    <property type="entry name" value="P-loop containing nucleotide triphosphate hydrolases"/>
    <property type="match status" value="1"/>
</dbReference>
<dbReference type="PROSITE" id="PS50115">
    <property type="entry name" value="ARFGAP"/>
    <property type="match status" value="1"/>
</dbReference>
<feature type="compositionally biased region" description="Pro residues" evidence="10">
    <location>
        <begin position="88"/>
        <end position="103"/>
    </location>
</feature>
<dbReference type="InterPro" id="IPR002110">
    <property type="entry name" value="Ankyrin_rpt"/>
</dbReference>
<dbReference type="GO" id="GO:0008270">
    <property type="term" value="F:zinc ion binding"/>
    <property type="evidence" value="ECO:0007669"/>
    <property type="project" value="UniProtKB-KW"/>
</dbReference>
<dbReference type="Gene3D" id="1.10.220.150">
    <property type="entry name" value="Arf GTPase activating protein"/>
    <property type="match status" value="1"/>
</dbReference>
<sequence length="1443" mass="148887">MSRTTGLQRRTTYLISLTLVKLESVAAPGEPEQAGGGGDGAPQPGPPAAAARAEDPGGGGGKSKRPERLFQRQDALWISTAGSGPTDAPVPPGSPRTPSPGPAPAGEGSLAPRLAEPRGGHGAHRPRSPASTPAAGPPAVPPKPDPASLPPAPAPAALPPAVPPKPDALARGAKGTLEAAGERARPPQDPPAPARRPLLAQASWAHPEGAPEGARPPPHPAPGACSPHPAAGARRLRLAGPKPFKTVTTSGARVGCEAKAGKGAHKPAGSRLSWPEGEGKGRPKPGGKAGAEGGPRPPARARLSPRKGKSKTLDNSDLHPGPGGLAPAPPLAETGLKRGREGGRASTRDRKMLKFISGIFAKSPAATPTHPAPPWALLSTDLGRGTPPKALVNSQEWTLGRSIPEIRLGVLGSSKSGKSALVHRFLTGSYVGLEPTESGQFKREVMVDGQSHLLLIREEGGAPDAKFASWADAVIFVFSLENESSFEEVTQLHALLSGYRGASEVALALVGTQDKISSSNPRVIEDARAQALCGDMKRCLYYETCATYGLNVDRVFTEVAQKVVALKKQQQLMASCKSLPSTPSHSAASTPVGGIHPGQVPPGLSRPGRALSPLARPSGHGAPVPGLTPCPIQASNGGHTSDYSSSLPSTPNVSHRELRSETPAPLGTPSSLHRGAKRRTSLFAARRGSDSEKRSLDSRGEAAGSGRAIPIKQSFLLKRSGNSLNKEWKKKYVTLSSNGLLFYHPSINVSVPVPSPVPTAGGSPGLSRCLSPWQDYIHSTHGKEMDLLRTTVKVPGKRPPRAISACGPSASINGLVKDVGGGTAPEGGGEYRGGGGGSGAEVRGDPRVTGPSPPAAGASPVGLSLPPEPGTKGTGKAERSLQRCASASSAKLSTSARWPLVSLGTPGEPGDPVALGGPGDPGGHNEPGGPGEPGGPSDPGGFGDPRGSNGPGDPRDPCEPSGSCDPGGPSDPGETRGLGGPGDLVTRGPSDPRESSGPCEPGDPGEPGGSGGLGHPGGSNGPGDPSGPCDPGGPGDPSEPSGAGGFGDPGGSNGPDGPPAFEAISSPSSSGKEPPPSPMIDRKKHRRKKLMTPSKTEGSAGQAEEEENFEFIIVSSTGQTWHFEAGSFEERDAWVQAIESQILASLQCCESSKNKARMDSQSEAVAIQAIRNARGNSLCVDCGAPNPTWASLNLGALICIECSGIHRNLGTHLSRVRSLDLDDWPRELTLVLTSIGNATANSIWEKNTQGRCKPTHESSRWVSPPRPTHHVTAVPPPRCHVVRDATRLPREERESWIRAKYEQRLFLAPLPAAEAPLGEQLFHAVQEKDLETVLLLLAHSKKEQLNVSTGDKDRRTALHVACDMALVVITQLLVWYGADVRARDGQGRTALFYARRAGSQECADILLQHGCPGEGLGGPATPGLRRKSSCASVGPCEPRTALV</sequence>
<dbReference type="Pfam" id="PF01412">
    <property type="entry name" value="ArfGap"/>
    <property type="match status" value="1"/>
</dbReference>
<evidence type="ECO:0000313" key="14">
    <source>
        <dbReference type="Proteomes" id="UP001333110"/>
    </source>
</evidence>
<feature type="compositionally biased region" description="Gly residues" evidence="10">
    <location>
        <begin position="1042"/>
        <end position="1054"/>
    </location>
</feature>
<dbReference type="SMART" id="SM00248">
    <property type="entry name" value="ANK"/>
    <property type="match status" value="2"/>
</dbReference>
<feature type="compositionally biased region" description="Pro residues" evidence="10">
    <location>
        <begin position="135"/>
        <end position="166"/>
    </location>
</feature>
<dbReference type="Gene3D" id="2.30.29.30">
    <property type="entry name" value="Pleckstrin-homology domain (PH domain)/Phosphotyrosine-binding domain (PTB)"/>
    <property type="match status" value="2"/>
</dbReference>
<dbReference type="PANTHER" id="PTHR45819:SF3">
    <property type="entry name" value="ARF-GAP WITH GTPASE, ANK REPEAT AND PH DOMAIN-CONTAINING PROTEIN 2"/>
    <property type="match status" value="1"/>
</dbReference>
<evidence type="ECO:0000256" key="1">
    <source>
        <dbReference type="ARBA" id="ARBA00005430"/>
    </source>
</evidence>
<feature type="compositionally biased region" description="Polar residues" evidence="10">
    <location>
        <begin position="633"/>
        <end position="653"/>
    </location>
</feature>
<dbReference type="PROSITE" id="PS50297">
    <property type="entry name" value="ANK_REP_REGION"/>
    <property type="match status" value="1"/>
</dbReference>
<feature type="compositionally biased region" description="Low complexity" evidence="10">
    <location>
        <begin position="959"/>
        <end position="972"/>
    </location>
</feature>
<feature type="region of interest" description="Disordered" evidence="10">
    <location>
        <begin position="577"/>
        <end position="705"/>
    </location>
</feature>
<evidence type="ECO:0000256" key="8">
    <source>
        <dbReference type="PROSITE-ProRule" id="PRU00023"/>
    </source>
</evidence>
<feature type="region of interest" description="Disordered" evidence="10">
    <location>
        <begin position="816"/>
        <end position="1105"/>
    </location>
</feature>
<dbReference type="InterPro" id="IPR037278">
    <property type="entry name" value="ARFGAP/RecO"/>
</dbReference>
<dbReference type="SUPFAM" id="SSF50729">
    <property type="entry name" value="PH domain-like"/>
    <property type="match status" value="1"/>
</dbReference>
<dbReference type="SMART" id="SM00105">
    <property type="entry name" value="ArfGap"/>
    <property type="match status" value="1"/>
</dbReference>
<comment type="caution">
    <text evidence="13">The sequence shown here is derived from an EMBL/GenBank/DDBJ whole genome shotgun (WGS) entry which is preliminary data.</text>
</comment>
<keyword evidence="5 9" id="KW-0863">Zinc-finger</keyword>
<dbReference type="SUPFAM" id="SSF48403">
    <property type="entry name" value="Ankyrin repeat"/>
    <property type="match status" value="1"/>
</dbReference>
<dbReference type="FunFam" id="2.30.29.30:FF:000211">
    <property type="entry name" value="Arf-GAP with GTPase, ANK repeat and PH domain-containing protein 2"/>
    <property type="match status" value="1"/>
</dbReference>
<keyword evidence="2" id="KW-0343">GTPase activation</keyword>
<accession>A0AAN7MLS1</accession>
<dbReference type="SUPFAM" id="SSF52540">
    <property type="entry name" value="P-loop containing nucleoside triphosphate hydrolases"/>
    <property type="match status" value="1"/>
</dbReference>
<feature type="compositionally biased region" description="Basic and acidic residues" evidence="10">
    <location>
        <begin position="335"/>
        <end position="346"/>
    </location>
</feature>
<comment type="similarity">
    <text evidence="1">Belongs to the centaurin gamma-like family.</text>
</comment>
<evidence type="ECO:0000256" key="6">
    <source>
        <dbReference type="ARBA" id="ARBA00022833"/>
    </source>
</evidence>
<evidence type="ECO:0000256" key="3">
    <source>
        <dbReference type="ARBA" id="ARBA00022723"/>
    </source>
</evidence>
<keyword evidence="14" id="KW-1185">Reference proteome</keyword>
<dbReference type="InterPro" id="IPR001806">
    <property type="entry name" value="Small_GTPase"/>
</dbReference>
<dbReference type="GO" id="GO:0005525">
    <property type="term" value="F:GTP binding"/>
    <property type="evidence" value="ECO:0007669"/>
    <property type="project" value="InterPro"/>
</dbReference>
<evidence type="ECO:0000256" key="9">
    <source>
        <dbReference type="PROSITE-ProRule" id="PRU00288"/>
    </source>
</evidence>
<organism evidence="13 14">
    <name type="scientific">Mycteria americana</name>
    <name type="common">Wood stork</name>
    <dbReference type="NCBI Taxonomy" id="33587"/>
    <lineage>
        <taxon>Eukaryota</taxon>
        <taxon>Metazoa</taxon>
        <taxon>Chordata</taxon>
        <taxon>Craniata</taxon>
        <taxon>Vertebrata</taxon>
        <taxon>Euteleostomi</taxon>
        <taxon>Archelosauria</taxon>
        <taxon>Archosauria</taxon>
        <taxon>Dinosauria</taxon>
        <taxon>Saurischia</taxon>
        <taxon>Theropoda</taxon>
        <taxon>Coelurosauria</taxon>
        <taxon>Aves</taxon>
        <taxon>Neognathae</taxon>
        <taxon>Neoaves</taxon>
        <taxon>Aequornithes</taxon>
        <taxon>Ciconiiformes</taxon>
        <taxon>Ciconiidae</taxon>
        <taxon>Mycteria</taxon>
    </lineage>
</organism>
<dbReference type="SMART" id="SM00175">
    <property type="entry name" value="RAB"/>
    <property type="match status" value="1"/>
</dbReference>
<evidence type="ECO:0000313" key="13">
    <source>
        <dbReference type="EMBL" id="KAK4806741.1"/>
    </source>
</evidence>
<dbReference type="GO" id="GO:0043524">
    <property type="term" value="P:negative regulation of neuron apoptotic process"/>
    <property type="evidence" value="ECO:0007669"/>
    <property type="project" value="TreeGrafter"/>
</dbReference>
<dbReference type="Pfam" id="PF12796">
    <property type="entry name" value="Ank_2"/>
    <property type="match status" value="1"/>
</dbReference>
<dbReference type="GO" id="GO:0005096">
    <property type="term" value="F:GTPase activator activity"/>
    <property type="evidence" value="ECO:0007669"/>
    <property type="project" value="UniProtKB-KW"/>
</dbReference>
<dbReference type="PRINTS" id="PR00405">
    <property type="entry name" value="REVINTRACTNG"/>
</dbReference>
<dbReference type="InterPro" id="IPR027417">
    <property type="entry name" value="P-loop_NTPase"/>
</dbReference>
<keyword evidence="4" id="KW-0547">Nucleotide-binding</keyword>
<dbReference type="Proteomes" id="UP001333110">
    <property type="component" value="Unassembled WGS sequence"/>
</dbReference>
<feature type="domain" description="PH" evidence="11">
    <location>
        <begin position="1111"/>
        <end position="1143"/>
    </location>
</feature>
<feature type="compositionally biased region" description="Basic and acidic residues" evidence="10">
    <location>
        <begin position="687"/>
        <end position="700"/>
    </location>
</feature>
<evidence type="ECO:0000256" key="2">
    <source>
        <dbReference type="ARBA" id="ARBA00022468"/>
    </source>
</evidence>
<dbReference type="EMBL" id="JAUNZN010000035">
    <property type="protein sequence ID" value="KAK4806741.1"/>
    <property type="molecule type" value="Genomic_DNA"/>
</dbReference>
<feature type="compositionally biased region" description="Gly residues" evidence="10">
    <location>
        <begin position="819"/>
        <end position="839"/>
    </location>
</feature>
<dbReference type="Gene3D" id="1.25.40.20">
    <property type="entry name" value="Ankyrin repeat-containing domain"/>
    <property type="match status" value="1"/>
</dbReference>
<dbReference type="InterPro" id="IPR051282">
    <property type="entry name" value="Arf-GAP_GTPase_ANK_PH"/>
</dbReference>
<feature type="domain" description="Arf-GAP" evidence="12">
    <location>
        <begin position="1164"/>
        <end position="1314"/>
    </location>
</feature>
<reference evidence="13 14" key="1">
    <citation type="journal article" date="2023" name="J. Hered.">
        <title>Chromosome-level genome of the wood stork (Mycteria americana) provides insight into avian chromosome evolution.</title>
        <authorList>
            <person name="Flamio R. Jr."/>
            <person name="Ramstad K.M."/>
        </authorList>
    </citation>
    <scope>NUCLEOTIDE SEQUENCE [LARGE SCALE GENOMIC DNA]</scope>
    <source>
        <strain evidence="13">JAX WOST 10</strain>
    </source>
</reference>
<dbReference type="PROSITE" id="PS50088">
    <property type="entry name" value="ANK_REPEAT"/>
    <property type="match status" value="1"/>
</dbReference>
<evidence type="ECO:0000259" key="11">
    <source>
        <dbReference type="PROSITE" id="PS50003"/>
    </source>
</evidence>
<gene>
    <name evidence="13" type="ORF">QYF61_007539</name>
</gene>
<dbReference type="GO" id="GO:0003924">
    <property type="term" value="F:GTPase activity"/>
    <property type="evidence" value="ECO:0007669"/>
    <property type="project" value="InterPro"/>
</dbReference>
<dbReference type="FunFam" id="3.40.50.300:FF:000545">
    <property type="entry name" value="arf-GAP with GTPase, ANK repeat and PH domain-containing protein 2"/>
    <property type="match status" value="1"/>
</dbReference>
<dbReference type="GO" id="GO:0005634">
    <property type="term" value="C:nucleus"/>
    <property type="evidence" value="ECO:0007669"/>
    <property type="project" value="TreeGrafter"/>
</dbReference>
<dbReference type="InterPro" id="IPR038508">
    <property type="entry name" value="ArfGAP_dom_sf"/>
</dbReference>
<dbReference type="InterPro" id="IPR036770">
    <property type="entry name" value="Ankyrin_rpt-contain_sf"/>
</dbReference>
<dbReference type="PROSITE" id="PS51421">
    <property type="entry name" value="RAS"/>
    <property type="match status" value="1"/>
</dbReference>
<feature type="compositionally biased region" description="Low complexity" evidence="10">
    <location>
        <begin position="577"/>
        <end position="591"/>
    </location>
</feature>
<dbReference type="CDD" id="cd04103">
    <property type="entry name" value="Centaurin_gamma"/>
    <property type="match status" value="1"/>
</dbReference>
<feature type="compositionally biased region" description="Low complexity" evidence="10">
    <location>
        <begin position="885"/>
        <end position="896"/>
    </location>
</feature>
<feature type="compositionally biased region" description="Low complexity" evidence="10">
    <location>
        <begin position="855"/>
        <end position="864"/>
    </location>
</feature>
<feature type="region of interest" description="Disordered" evidence="10">
    <location>
        <begin position="23"/>
        <end position="346"/>
    </location>
</feature>
<dbReference type="PROSITE" id="PS51419">
    <property type="entry name" value="RAB"/>
    <property type="match status" value="1"/>
</dbReference>
<dbReference type="InterPro" id="IPR001849">
    <property type="entry name" value="PH_domain"/>
</dbReference>
<dbReference type="PROSITE" id="PS50003">
    <property type="entry name" value="PH_DOMAIN"/>
    <property type="match status" value="1"/>
</dbReference>
<proteinExistence type="inferred from homology"/>
<dbReference type="FunFam" id="1.25.40.20:FF:000298">
    <property type="entry name" value="ArfGAP with GTPase domain, ankyrin repeat and PH domain 2"/>
    <property type="match status" value="1"/>
</dbReference>
<feature type="compositionally biased region" description="Low complexity" evidence="10">
    <location>
        <begin position="222"/>
        <end position="233"/>
    </location>
</feature>
<keyword evidence="3" id="KW-0479">Metal-binding</keyword>
<dbReference type="PANTHER" id="PTHR45819">
    <property type="entry name" value="CENTAURIN-GAMMA-1A"/>
    <property type="match status" value="1"/>
</dbReference>
<feature type="region of interest" description="Disordered" evidence="10">
    <location>
        <begin position="1254"/>
        <end position="1274"/>
    </location>
</feature>
<feature type="compositionally biased region" description="Gly residues" evidence="10">
    <location>
        <begin position="916"/>
        <end position="944"/>
    </location>
</feature>
<dbReference type="SMART" id="SM00233">
    <property type="entry name" value="PH"/>
    <property type="match status" value="1"/>
</dbReference>
<evidence type="ECO:0000256" key="7">
    <source>
        <dbReference type="ARBA" id="ARBA00023043"/>
    </source>
</evidence>
<dbReference type="InterPro" id="IPR011993">
    <property type="entry name" value="PH-like_dom_sf"/>
</dbReference>
<dbReference type="CDD" id="cd08836">
    <property type="entry name" value="ArfGap_AGAP"/>
    <property type="match status" value="1"/>
</dbReference>